<keyword evidence="3" id="KW-1185">Reference proteome</keyword>
<gene>
    <name evidence="2" type="ORF">HanXRQr2_Chr10g0442891</name>
</gene>
<evidence type="ECO:0000313" key="2">
    <source>
        <dbReference type="EMBL" id="KAF5786600.1"/>
    </source>
</evidence>
<organism evidence="2 3">
    <name type="scientific">Helianthus annuus</name>
    <name type="common">Common sunflower</name>
    <dbReference type="NCBI Taxonomy" id="4232"/>
    <lineage>
        <taxon>Eukaryota</taxon>
        <taxon>Viridiplantae</taxon>
        <taxon>Streptophyta</taxon>
        <taxon>Embryophyta</taxon>
        <taxon>Tracheophyta</taxon>
        <taxon>Spermatophyta</taxon>
        <taxon>Magnoliopsida</taxon>
        <taxon>eudicotyledons</taxon>
        <taxon>Gunneridae</taxon>
        <taxon>Pentapetalae</taxon>
        <taxon>asterids</taxon>
        <taxon>campanulids</taxon>
        <taxon>Asterales</taxon>
        <taxon>Asteraceae</taxon>
        <taxon>Asteroideae</taxon>
        <taxon>Heliantheae alliance</taxon>
        <taxon>Heliantheae</taxon>
        <taxon>Helianthus</taxon>
    </lineage>
</organism>
<feature type="compositionally biased region" description="Polar residues" evidence="1">
    <location>
        <begin position="59"/>
        <end position="68"/>
    </location>
</feature>
<feature type="region of interest" description="Disordered" evidence="1">
    <location>
        <begin position="46"/>
        <end position="75"/>
    </location>
</feature>
<dbReference type="AlphaFoldDB" id="A0A9K3HYG0"/>
<protein>
    <submittedName>
        <fullName evidence="2">Uncharacterized protein</fullName>
    </submittedName>
</protein>
<comment type="caution">
    <text evidence="2">The sequence shown here is derived from an EMBL/GenBank/DDBJ whole genome shotgun (WGS) entry which is preliminary data.</text>
</comment>
<dbReference type="EMBL" id="MNCJ02000325">
    <property type="protein sequence ID" value="KAF5786600.1"/>
    <property type="molecule type" value="Genomic_DNA"/>
</dbReference>
<evidence type="ECO:0000313" key="3">
    <source>
        <dbReference type="Proteomes" id="UP000215914"/>
    </source>
</evidence>
<sequence>MMASVHHNSCSACRKRSSYQIYPPSLLLRADLAVAELSTTAALADSAAEKDTHTVVGGTDTNSENVAPNTLVVAT</sequence>
<dbReference type="Proteomes" id="UP000215914">
    <property type="component" value="Unassembled WGS sequence"/>
</dbReference>
<name>A0A9K3HYG0_HELAN</name>
<evidence type="ECO:0000256" key="1">
    <source>
        <dbReference type="SAM" id="MobiDB-lite"/>
    </source>
</evidence>
<reference evidence="2" key="1">
    <citation type="journal article" date="2017" name="Nature">
        <title>The sunflower genome provides insights into oil metabolism, flowering and Asterid evolution.</title>
        <authorList>
            <person name="Badouin H."/>
            <person name="Gouzy J."/>
            <person name="Grassa C.J."/>
            <person name="Murat F."/>
            <person name="Staton S.E."/>
            <person name="Cottret L."/>
            <person name="Lelandais-Briere C."/>
            <person name="Owens G.L."/>
            <person name="Carrere S."/>
            <person name="Mayjonade B."/>
            <person name="Legrand L."/>
            <person name="Gill N."/>
            <person name="Kane N.C."/>
            <person name="Bowers J.E."/>
            <person name="Hubner S."/>
            <person name="Bellec A."/>
            <person name="Berard A."/>
            <person name="Berges H."/>
            <person name="Blanchet N."/>
            <person name="Boniface M.C."/>
            <person name="Brunel D."/>
            <person name="Catrice O."/>
            <person name="Chaidir N."/>
            <person name="Claudel C."/>
            <person name="Donnadieu C."/>
            <person name="Faraut T."/>
            <person name="Fievet G."/>
            <person name="Helmstetter N."/>
            <person name="King M."/>
            <person name="Knapp S.J."/>
            <person name="Lai Z."/>
            <person name="Le Paslier M.C."/>
            <person name="Lippi Y."/>
            <person name="Lorenzon L."/>
            <person name="Mandel J.R."/>
            <person name="Marage G."/>
            <person name="Marchand G."/>
            <person name="Marquand E."/>
            <person name="Bret-Mestries E."/>
            <person name="Morien E."/>
            <person name="Nambeesan S."/>
            <person name="Nguyen T."/>
            <person name="Pegot-Espagnet P."/>
            <person name="Pouilly N."/>
            <person name="Raftis F."/>
            <person name="Sallet E."/>
            <person name="Schiex T."/>
            <person name="Thomas J."/>
            <person name="Vandecasteele C."/>
            <person name="Vares D."/>
            <person name="Vear F."/>
            <person name="Vautrin S."/>
            <person name="Crespi M."/>
            <person name="Mangin B."/>
            <person name="Burke J.M."/>
            <person name="Salse J."/>
            <person name="Munos S."/>
            <person name="Vincourt P."/>
            <person name="Rieseberg L.H."/>
            <person name="Langlade N.B."/>
        </authorList>
    </citation>
    <scope>NUCLEOTIDE SEQUENCE</scope>
    <source>
        <tissue evidence="2">Leaves</tissue>
    </source>
</reference>
<accession>A0A9K3HYG0</accession>
<reference evidence="2" key="2">
    <citation type="submission" date="2020-06" db="EMBL/GenBank/DDBJ databases">
        <title>Helianthus annuus Genome sequencing and assembly Release 2.</title>
        <authorList>
            <person name="Gouzy J."/>
            <person name="Langlade N."/>
            <person name="Munos S."/>
        </authorList>
    </citation>
    <scope>NUCLEOTIDE SEQUENCE</scope>
    <source>
        <tissue evidence="2">Leaves</tissue>
    </source>
</reference>
<dbReference type="Gramene" id="mRNA:HanXRQr2_Chr10g0442891">
    <property type="protein sequence ID" value="CDS:HanXRQr2_Chr10g0442891.1"/>
    <property type="gene ID" value="HanXRQr2_Chr10g0442891"/>
</dbReference>
<proteinExistence type="predicted"/>